<dbReference type="SMART" id="SM00645">
    <property type="entry name" value="Pept_C1"/>
    <property type="match status" value="1"/>
</dbReference>
<sequence length="554" mass="58006">MMTSGVAGFNTSAVDVPSSVDWRDALPPVKNQRECGACWAFGTVAAVEALHSIQNGWRLSLSEQQLVDCERIDEDGCHSGHVGLALQWIIKNGGITGEEDYPYTGVRGSCDSDKLGHFGATVTGYGLVETCNEQALMLAVAAQPVIVSMEGSGKGFKEYRGGVFEGPCGTTQDHTVLLVGYGRDDVGPYWIARNSWGGQWGEDGWYDLDANAPCSELMCGVLDTRIKLRLQVWKVSAASKAPKARPLHRWARPLPAVESGGWLQRRPAAPRLQRVLGATPAANSSRIRRSSSRPLPASGDSSELLNHILGVVARVGAFFLRHPHPRLLDGDIEGVALGGGGIGTPPALSRHPPPGGLVSGGQGYPALWRRNRLVTVTPPSSRVAPARATPEDPPPHLSLPRCIPRRTPGVPAQVPVKVAARLPSPRLVAGTQDLGGGALRRALWRAALVAVLNLAGGEAAAGIDGGVAPSASRSEAGWFGPATSTPSGAGFLLGGAVVTPRSTPTHLLDESPKSLRLGGVDALRHGLHGGVTWGDSGFGSGVEGGSFGPFGHYP</sequence>
<name>A0AAD8SI60_LOLMU</name>
<evidence type="ECO:0000259" key="5">
    <source>
        <dbReference type="SMART" id="SM00645"/>
    </source>
</evidence>
<feature type="region of interest" description="Disordered" evidence="4">
    <location>
        <begin position="279"/>
        <end position="300"/>
    </location>
</feature>
<dbReference type="InterPro" id="IPR025661">
    <property type="entry name" value="Pept_asp_AS"/>
</dbReference>
<feature type="domain" description="Peptidase C1A papain C-terminal" evidence="5">
    <location>
        <begin position="16"/>
        <end position="224"/>
    </location>
</feature>
<accession>A0AAD8SI60</accession>
<proteinExistence type="inferred from homology"/>
<protein>
    <recommendedName>
        <fullName evidence="5">Peptidase C1A papain C-terminal domain-containing protein</fullName>
    </recommendedName>
</protein>
<dbReference type="GO" id="GO:0008234">
    <property type="term" value="F:cysteine-type peptidase activity"/>
    <property type="evidence" value="ECO:0007669"/>
    <property type="project" value="InterPro"/>
</dbReference>
<organism evidence="6 7">
    <name type="scientific">Lolium multiflorum</name>
    <name type="common">Italian ryegrass</name>
    <name type="synonym">Lolium perenne subsp. multiflorum</name>
    <dbReference type="NCBI Taxonomy" id="4521"/>
    <lineage>
        <taxon>Eukaryota</taxon>
        <taxon>Viridiplantae</taxon>
        <taxon>Streptophyta</taxon>
        <taxon>Embryophyta</taxon>
        <taxon>Tracheophyta</taxon>
        <taxon>Spermatophyta</taxon>
        <taxon>Magnoliopsida</taxon>
        <taxon>Liliopsida</taxon>
        <taxon>Poales</taxon>
        <taxon>Poaceae</taxon>
        <taxon>BOP clade</taxon>
        <taxon>Pooideae</taxon>
        <taxon>Poodae</taxon>
        <taxon>Poeae</taxon>
        <taxon>Poeae Chloroplast Group 2 (Poeae type)</taxon>
        <taxon>Loliodinae</taxon>
        <taxon>Loliinae</taxon>
        <taxon>Lolium</taxon>
    </lineage>
</organism>
<dbReference type="AlphaFoldDB" id="A0AAD8SI60"/>
<dbReference type="PROSITE" id="PS00139">
    <property type="entry name" value="THIOL_PROTEASE_CYS"/>
    <property type="match status" value="1"/>
</dbReference>
<dbReference type="InterPro" id="IPR000668">
    <property type="entry name" value="Peptidase_C1A_C"/>
</dbReference>
<dbReference type="InterPro" id="IPR000169">
    <property type="entry name" value="Pept_cys_AS"/>
</dbReference>
<evidence type="ECO:0000256" key="3">
    <source>
        <dbReference type="ARBA" id="ARBA00023157"/>
    </source>
</evidence>
<feature type="region of interest" description="Disordered" evidence="4">
    <location>
        <begin position="378"/>
        <end position="402"/>
    </location>
</feature>
<evidence type="ECO:0000256" key="4">
    <source>
        <dbReference type="SAM" id="MobiDB-lite"/>
    </source>
</evidence>
<dbReference type="PRINTS" id="PR00705">
    <property type="entry name" value="PAPAIN"/>
</dbReference>
<reference evidence="6" key="1">
    <citation type="submission" date="2023-07" db="EMBL/GenBank/DDBJ databases">
        <title>A chromosome-level genome assembly of Lolium multiflorum.</title>
        <authorList>
            <person name="Chen Y."/>
            <person name="Copetti D."/>
            <person name="Kolliker R."/>
            <person name="Studer B."/>
        </authorList>
    </citation>
    <scope>NUCLEOTIDE SEQUENCE</scope>
    <source>
        <strain evidence="6">02402/16</strain>
        <tissue evidence="6">Leaf</tissue>
    </source>
</reference>
<dbReference type="SUPFAM" id="SSF54001">
    <property type="entry name" value="Cysteine proteinases"/>
    <property type="match status" value="1"/>
</dbReference>
<dbReference type="InterPro" id="IPR013128">
    <property type="entry name" value="Peptidase_C1A"/>
</dbReference>
<dbReference type="Proteomes" id="UP001231189">
    <property type="component" value="Unassembled WGS sequence"/>
</dbReference>
<dbReference type="PANTHER" id="PTHR12411">
    <property type="entry name" value="CYSTEINE PROTEASE FAMILY C1-RELATED"/>
    <property type="match status" value="1"/>
</dbReference>
<dbReference type="CDD" id="cd02248">
    <property type="entry name" value="Peptidase_C1A"/>
    <property type="match status" value="1"/>
</dbReference>
<dbReference type="EMBL" id="JAUUTY010000004">
    <property type="protein sequence ID" value="KAK1652074.1"/>
    <property type="molecule type" value="Genomic_DNA"/>
</dbReference>
<keyword evidence="2" id="KW-0732">Signal</keyword>
<gene>
    <name evidence="6" type="ORF">QYE76_069879</name>
</gene>
<evidence type="ECO:0000256" key="2">
    <source>
        <dbReference type="ARBA" id="ARBA00022729"/>
    </source>
</evidence>
<dbReference type="InterPro" id="IPR039417">
    <property type="entry name" value="Peptidase_C1A_papain-like"/>
</dbReference>
<dbReference type="GO" id="GO:0006508">
    <property type="term" value="P:proteolysis"/>
    <property type="evidence" value="ECO:0007669"/>
    <property type="project" value="InterPro"/>
</dbReference>
<comment type="similarity">
    <text evidence="1">Belongs to the peptidase C1 family.</text>
</comment>
<dbReference type="InterPro" id="IPR038765">
    <property type="entry name" value="Papain-like_cys_pep_sf"/>
</dbReference>
<dbReference type="PROSITE" id="PS00640">
    <property type="entry name" value="THIOL_PROTEASE_ASN"/>
    <property type="match status" value="1"/>
</dbReference>
<dbReference type="Pfam" id="PF00112">
    <property type="entry name" value="Peptidase_C1"/>
    <property type="match status" value="1"/>
</dbReference>
<evidence type="ECO:0000256" key="1">
    <source>
        <dbReference type="ARBA" id="ARBA00008455"/>
    </source>
</evidence>
<comment type="caution">
    <text evidence="6">The sequence shown here is derived from an EMBL/GenBank/DDBJ whole genome shotgun (WGS) entry which is preliminary data.</text>
</comment>
<dbReference type="Gene3D" id="3.90.70.10">
    <property type="entry name" value="Cysteine proteinases"/>
    <property type="match status" value="1"/>
</dbReference>
<keyword evidence="3" id="KW-1015">Disulfide bond</keyword>
<keyword evidence="7" id="KW-1185">Reference proteome</keyword>
<evidence type="ECO:0000313" key="6">
    <source>
        <dbReference type="EMBL" id="KAK1652074.1"/>
    </source>
</evidence>
<evidence type="ECO:0000313" key="7">
    <source>
        <dbReference type="Proteomes" id="UP001231189"/>
    </source>
</evidence>